<keyword evidence="3" id="KW-0863">Zinc-finger</keyword>
<protein>
    <recommendedName>
        <fullName evidence="5">Zinc finger ZPR1-type domain-containing protein</fullName>
    </recommendedName>
</protein>
<dbReference type="Gene3D" id="2.20.25.420">
    <property type="entry name" value="ZPR1, zinc finger domain"/>
    <property type="match status" value="1"/>
</dbReference>
<dbReference type="GO" id="GO:0005634">
    <property type="term" value="C:nucleus"/>
    <property type="evidence" value="ECO:0007669"/>
    <property type="project" value="TreeGrafter"/>
</dbReference>
<sequence length="152" mass="16562">MFRTDIPFSKDVILMSDSCDVCGYKYAELKGGGGISDYGRRITLHVSEPDDLRRDIIKAETASVVVPELELELEHGDAGRLVTTVEGDWSRPSGSPAKARRRTAPHERGEAAIFFRASTWATLRACTTARPGAGFFVRLGGSAALEAVSWVF</sequence>
<dbReference type="PANTHER" id="PTHR10876:SF0">
    <property type="entry name" value="ZINC FINGER PROTEIN ZPR1"/>
    <property type="match status" value="1"/>
</dbReference>
<dbReference type="AlphaFoldDB" id="A0AAW1SIE5"/>
<dbReference type="InterPro" id="IPR042451">
    <property type="entry name" value="ZPR1_A/B_dom"/>
</dbReference>
<name>A0AAW1SIE5_9CHLO</name>
<keyword evidence="4" id="KW-0862">Zinc</keyword>
<reference evidence="6 7" key="1">
    <citation type="journal article" date="2024" name="Nat. Commun.">
        <title>Phylogenomics reveals the evolutionary origins of lichenization in chlorophyte algae.</title>
        <authorList>
            <person name="Puginier C."/>
            <person name="Libourel C."/>
            <person name="Otte J."/>
            <person name="Skaloud P."/>
            <person name="Haon M."/>
            <person name="Grisel S."/>
            <person name="Petersen M."/>
            <person name="Berrin J.G."/>
            <person name="Delaux P.M."/>
            <person name="Dal Grande F."/>
            <person name="Keller J."/>
        </authorList>
    </citation>
    <scope>NUCLEOTIDE SEQUENCE [LARGE SCALE GENOMIC DNA]</scope>
    <source>
        <strain evidence="6 7">SAG 245.80</strain>
    </source>
</reference>
<evidence type="ECO:0000256" key="2">
    <source>
        <dbReference type="ARBA" id="ARBA00022723"/>
    </source>
</evidence>
<keyword evidence="7" id="KW-1185">Reference proteome</keyword>
<proteinExistence type="inferred from homology"/>
<dbReference type="Gene3D" id="2.60.120.1040">
    <property type="entry name" value="ZPR1, A/B domain"/>
    <property type="match status" value="1"/>
</dbReference>
<comment type="similarity">
    <text evidence="1">Belongs to the ZPR1 family.</text>
</comment>
<evidence type="ECO:0000259" key="5">
    <source>
        <dbReference type="SMART" id="SM00709"/>
    </source>
</evidence>
<dbReference type="InterPro" id="IPR042452">
    <property type="entry name" value="ZPR1_Znf1/2"/>
</dbReference>
<dbReference type="PANTHER" id="PTHR10876">
    <property type="entry name" value="ZINC FINGER PROTEIN ZPR1"/>
    <property type="match status" value="1"/>
</dbReference>
<dbReference type="Proteomes" id="UP001445335">
    <property type="component" value="Unassembled WGS sequence"/>
</dbReference>
<evidence type="ECO:0000256" key="3">
    <source>
        <dbReference type="ARBA" id="ARBA00022771"/>
    </source>
</evidence>
<evidence type="ECO:0000256" key="4">
    <source>
        <dbReference type="ARBA" id="ARBA00022833"/>
    </source>
</evidence>
<accession>A0AAW1SIE5</accession>
<feature type="domain" description="Zinc finger ZPR1-type" evidence="5">
    <location>
        <begin position="1"/>
        <end position="131"/>
    </location>
</feature>
<dbReference type="Pfam" id="PF03367">
    <property type="entry name" value="Zn_ribbon_ZPR1"/>
    <property type="match status" value="1"/>
</dbReference>
<dbReference type="InterPro" id="IPR040141">
    <property type="entry name" value="ZPR1"/>
</dbReference>
<evidence type="ECO:0000313" key="7">
    <source>
        <dbReference type="Proteomes" id="UP001445335"/>
    </source>
</evidence>
<dbReference type="EMBL" id="JALJOU010000003">
    <property type="protein sequence ID" value="KAK9845327.1"/>
    <property type="molecule type" value="Genomic_DNA"/>
</dbReference>
<keyword evidence="2" id="KW-0479">Metal-binding</keyword>
<dbReference type="Pfam" id="PF22794">
    <property type="entry name" value="jr-ZPR1"/>
    <property type="match status" value="1"/>
</dbReference>
<comment type="caution">
    <text evidence="6">The sequence shown here is derived from an EMBL/GenBank/DDBJ whole genome shotgun (WGS) entry which is preliminary data.</text>
</comment>
<dbReference type="GO" id="GO:0008270">
    <property type="term" value="F:zinc ion binding"/>
    <property type="evidence" value="ECO:0007669"/>
    <property type="project" value="UniProtKB-KW"/>
</dbReference>
<organism evidence="6 7">
    <name type="scientific">Elliptochloris bilobata</name>
    <dbReference type="NCBI Taxonomy" id="381761"/>
    <lineage>
        <taxon>Eukaryota</taxon>
        <taxon>Viridiplantae</taxon>
        <taxon>Chlorophyta</taxon>
        <taxon>core chlorophytes</taxon>
        <taxon>Trebouxiophyceae</taxon>
        <taxon>Trebouxiophyceae incertae sedis</taxon>
        <taxon>Elliptochloris clade</taxon>
        <taxon>Elliptochloris</taxon>
    </lineage>
</organism>
<evidence type="ECO:0000256" key="1">
    <source>
        <dbReference type="ARBA" id="ARBA00008354"/>
    </source>
</evidence>
<gene>
    <name evidence="6" type="ORF">WJX81_003521</name>
</gene>
<dbReference type="InterPro" id="IPR004457">
    <property type="entry name" value="Znf_ZPR1"/>
</dbReference>
<dbReference type="InterPro" id="IPR056180">
    <property type="entry name" value="ZPR1_jr_dom"/>
</dbReference>
<evidence type="ECO:0000313" key="6">
    <source>
        <dbReference type="EMBL" id="KAK9845327.1"/>
    </source>
</evidence>
<dbReference type="SMART" id="SM00709">
    <property type="entry name" value="Zpr1"/>
    <property type="match status" value="1"/>
</dbReference>